<feature type="transmembrane region" description="Helical" evidence="1">
    <location>
        <begin position="127"/>
        <end position="148"/>
    </location>
</feature>
<evidence type="ECO:0000313" key="2">
    <source>
        <dbReference type="EnsemblMetazoa" id="tetur21g00460.1"/>
    </source>
</evidence>
<reference evidence="2" key="2">
    <citation type="submission" date="2015-06" db="UniProtKB">
        <authorList>
            <consortium name="EnsemblMetazoa"/>
        </authorList>
    </citation>
    <scope>IDENTIFICATION</scope>
</reference>
<sequence length="152" mass="17374">MIDKMVTKCSLLLNLIVLITILFPRQTLLMNGYSGQSSYMQQQCSCPPLKPIIKYIAVEVPKIVQVPSPAPAPMPPPSQSKPRTKFIAIQEIHVPAPAPAPYPSPSPMTDYDWKSKLKLTGKSIMRFYLHFQPFLIMWFIHFQCHFLFKQAK</sequence>
<keyword evidence="1" id="KW-1133">Transmembrane helix</keyword>
<evidence type="ECO:0000313" key="3">
    <source>
        <dbReference type="Proteomes" id="UP000015104"/>
    </source>
</evidence>
<accession>T1KTP1</accession>
<organism evidence="2 3">
    <name type="scientific">Tetranychus urticae</name>
    <name type="common">Two-spotted spider mite</name>
    <dbReference type="NCBI Taxonomy" id="32264"/>
    <lineage>
        <taxon>Eukaryota</taxon>
        <taxon>Metazoa</taxon>
        <taxon>Ecdysozoa</taxon>
        <taxon>Arthropoda</taxon>
        <taxon>Chelicerata</taxon>
        <taxon>Arachnida</taxon>
        <taxon>Acari</taxon>
        <taxon>Acariformes</taxon>
        <taxon>Trombidiformes</taxon>
        <taxon>Prostigmata</taxon>
        <taxon>Eleutherengona</taxon>
        <taxon>Raphignathae</taxon>
        <taxon>Tetranychoidea</taxon>
        <taxon>Tetranychidae</taxon>
        <taxon>Tetranychus</taxon>
    </lineage>
</organism>
<keyword evidence="1" id="KW-0472">Membrane</keyword>
<dbReference type="AlphaFoldDB" id="T1KTP1"/>
<dbReference type="EnsemblMetazoa" id="tetur21g00460.1">
    <property type="protein sequence ID" value="tetur21g00460.1"/>
    <property type="gene ID" value="tetur21g00460"/>
</dbReference>
<dbReference type="EMBL" id="CAEY01000545">
    <property type="status" value="NOT_ANNOTATED_CDS"/>
    <property type="molecule type" value="Genomic_DNA"/>
</dbReference>
<name>T1KTP1_TETUR</name>
<keyword evidence="3" id="KW-1185">Reference proteome</keyword>
<proteinExistence type="predicted"/>
<evidence type="ECO:0000256" key="1">
    <source>
        <dbReference type="SAM" id="Phobius"/>
    </source>
</evidence>
<feature type="transmembrane region" description="Helical" evidence="1">
    <location>
        <begin position="12"/>
        <end position="30"/>
    </location>
</feature>
<protein>
    <submittedName>
        <fullName evidence="2">Uncharacterized protein</fullName>
    </submittedName>
</protein>
<dbReference type="HOGENOM" id="CLU_2530382_0_0_1"/>
<reference evidence="3" key="1">
    <citation type="submission" date="2011-08" db="EMBL/GenBank/DDBJ databases">
        <authorList>
            <person name="Rombauts S."/>
        </authorList>
    </citation>
    <scope>NUCLEOTIDE SEQUENCE</scope>
    <source>
        <strain evidence="3">London</strain>
    </source>
</reference>
<keyword evidence="1" id="KW-0812">Transmembrane</keyword>
<dbReference type="Proteomes" id="UP000015104">
    <property type="component" value="Unassembled WGS sequence"/>
</dbReference>